<sequence length="669" mass="74599">MEPAASRSASAPTSPSTNIEQLLSRWPVASTLIHHLPVGDLITLARLSVTLRALLHGFELPPKDISNIETPNSVRPELHIGHHGTAYWQRLKDLAPFECSSRTHTKGPPPKPCRYCSRPICDACMVRDSMFKGHENTFPNRVRYLCRRCWESGNNSQTHRYPITLAPGTEDSSSFSSSSSRKRKQWFDPSGLTRDYCTCTLKTDGILCLECKDIQNSSAQSTSTSSSASETRCHGQSCASILEPEDKDRRRICLWCDKALPRQLGGTTRHHWNQKIIEARARNAASRTADVEEWNRKRLKERTMSRREMRGDDAVRGDPDADIPQLVRHLDTINYKNYMVESAAPSPETVFASKRGYWRYSRAFLLAMKPRCAGVRLPSSGGPLNANTPGTGMAFARTNAEKAQDLLALAKAMNKMPKDRLSQWCAFRAVILGYLLEQNLSYEATRQLMRREHDFEASLEEYHEVMHVWTRQEQHRKSLEDDADATAKGKGVASFNKDAAPSLRGKTGAAMSGKDTLSIKVPQIDSDDDATRMCSPGRPGLPSTNKEGSSSTHPSQSPRRSDEAAVHLRHGHKEGKFLMRASNQASSSLLPSTVQTAPSSSTCTDLIRLAICEDVSTDSESEDLSSLSLPVFMRPDEHTDPNEEPPPYDAEGWTWPDEVDDEHDHGQAE</sequence>
<dbReference type="InterPro" id="IPR025676">
    <property type="entry name" value="Clr5_dom"/>
</dbReference>
<gene>
    <name evidence="3" type="ORF">PV04_06405</name>
</gene>
<feature type="region of interest" description="Disordered" evidence="1">
    <location>
        <begin position="617"/>
        <end position="669"/>
    </location>
</feature>
<dbReference type="AlphaFoldDB" id="A0A0D2FGE8"/>
<evidence type="ECO:0000256" key="1">
    <source>
        <dbReference type="SAM" id="MobiDB-lite"/>
    </source>
</evidence>
<accession>A0A0D2FGE8</accession>
<dbReference type="Proteomes" id="UP000054266">
    <property type="component" value="Unassembled WGS sequence"/>
</dbReference>
<protein>
    <recommendedName>
        <fullName evidence="2">Clr5 domain-containing protein</fullName>
    </recommendedName>
</protein>
<evidence type="ECO:0000313" key="3">
    <source>
        <dbReference type="EMBL" id="KIW67133.1"/>
    </source>
</evidence>
<dbReference type="Pfam" id="PF14420">
    <property type="entry name" value="Clr5"/>
    <property type="match status" value="1"/>
</dbReference>
<dbReference type="EMBL" id="KN846959">
    <property type="protein sequence ID" value="KIW67133.1"/>
    <property type="molecule type" value="Genomic_DNA"/>
</dbReference>
<name>A0A0D2FGE8_9EURO</name>
<evidence type="ECO:0000313" key="4">
    <source>
        <dbReference type="Proteomes" id="UP000054266"/>
    </source>
</evidence>
<keyword evidence="4" id="KW-1185">Reference proteome</keyword>
<dbReference type="HOGENOM" id="CLU_017662_1_0_1"/>
<feature type="domain" description="Clr5" evidence="2">
    <location>
        <begin position="423"/>
        <end position="469"/>
    </location>
</feature>
<feature type="compositionally biased region" description="Polar residues" evidence="1">
    <location>
        <begin position="542"/>
        <end position="558"/>
    </location>
</feature>
<reference evidence="3 4" key="1">
    <citation type="submission" date="2015-01" db="EMBL/GenBank/DDBJ databases">
        <title>The Genome Sequence of Capronia semiimmersa CBS27337.</title>
        <authorList>
            <consortium name="The Broad Institute Genomics Platform"/>
            <person name="Cuomo C."/>
            <person name="de Hoog S."/>
            <person name="Gorbushina A."/>
            <person name="Stielow B."/>
            <person name="Teixiera M."/>
            <person name="Abouelleil A."/>
            <person name="Chapman S.B."/>
            <person name="Priest M."/>
            <person name="Young S.K."/>
            <person name="Wortman J."/>
            <person name="Nusbaum C."/>
            <person name="Birren B."/>
        </authorList>
    </citation>
    <scope>NUCLEOTIDE SEQUENCE [LARGE SCALE GENOMIC DNA]</scope>
    <source>
        <strain evidence="3 4">CBS 27337</strain>
    </source>
</reference>
<proteinExistence type="predicted"/>
<feature type="region of interest" description="Disordered" evidence="1">
    <location>
        <begin position="160"/>
        <end position="186"/>
    </location>
</feature>
<evidence type="ECO:0000259" key="2">
    <source>
        <dbReference type="Pfam" id="PF14420"/>
    </source>
</evidence>
<organism evidence="3 4">
    <name type="scientific">Phialophora macrospora</name>
    <dbReference type="NCBI Taxonomy" id="1851006"/>
    <lineage>
        <taxon>Eukaryota</taxon>
        <taxon>Fungi</taxon>
        <taxon>Dikarya</taxon>
        <taxon>Ascomycota</taxon>
        <taxon>Pezizomycotina</taxon>
        <taxon>Eurotiomycetes</taxon>
        <taxon>Chaetothyriomycetidae</taxon>
        <taxon>Chaetothyriales</taxon>
        <taxon>Herpotrichiellaceae</taxon>
        <taxon>Phialophora</taxon>
    </lineage>
</organism>
<feature type="region of interest" description="Disordered" evidence="1">
    <location>
        <begin position="479"/>
        <end position="567"/>
    </location>
</feature>